<dbReference type="InterPro" id="IPR055259">
    <property type="entry name" value="YkvP/CgeB_Glyco_trans-like"/>
</dbReference>
<evidence type="ECO:0000313" key="2">
    <source>
        <dbReference type="EMBL" id="PWA07352.1"/>
    </source>
</evidence>
<reference evidence="2 3" key="1">
    <citation type="submission" date="2018-04" db="EMBL/GenBank/DDBJ databases">
        <title>Flavobacterium sp. nov., isolated from glacier ice.</title>
        <authorList>
            <person name="Liu Q."/>
            <person name="Xin Y.-H."/>
        </authorList>
    </citation>
    <scope>NUCLEOTIDE SEQUENCE [LARGE SCALE GENOMIC DNA]</scope>
    <source>
        <strain evidence="2 3">RB1R5</strain>
    </source>
</reference>
<gene>
    <name evidence="2" type="ORF">DB895_01130</name>
</gene>
<dbReference type="Pfam" id="PF13524">
    <property type="entry name" value="Glyco_trans_1_2"/>
    <property type="match status" value="1"/>
</dbReference>
<evidence type="ECO:0000259" key="1">
    <source>
        <dbReference type="Pfam" id="PF13524"/>
    </source>
</evidence>
<dbReference type="Gene3D" id="3.40.50.2000">
    <property type="entry name" value="Glycogen Phosphorylase B"/>
    <property type="match status" value="1"/>
</dbReference>
<comment type="caution">
    <text evidence="2">The sequence shown here is derived from an EMBL/GenBank/DDBJ whole genome shotgun (WGS) entry which is preliminary data.</text>
</comment>
<name>A0A2U1JQE4_9FLAO</name>
<dbReference type="OrthoDB" id="6638088at2"/>
<keyword evidence="2" id="KW-0808">Transferase</keyword>
<dbReference type="GO" id="GO:0016740">
    <property type="term" value="F:transferase activity"/>
    <property type="evidence" value="ECO:0007669"/>
    <property type="project" value="UniProtKB-KW"/>
</dbReference>
<keyword evidence="3" id="KW-1185">Reference proteome</keyword>
<dbReference type="Proteomes" id="UP000245449">
    <property type="component" value="Unassembled WGS sequence"/>
</dbReference>
<sequence>MNILLIGEYSRLHNSLKEGLQKLGHHVVIFGFKDGFKDFPVDFPIEKKWDSGFLKKIKVGIFKLTGFNISSYLTYLQFKKNKNQFVNFDVVQLINENSFYCGYHFEKKILEFLFKNNKKVYLLSCGTDYLTVKYSFENPEIKSLIQPYLEGKINNKNFQNVLKFRKKSSRKLHEFIYKNISGIIASDMDYHIPLRNNPKYLGLIPNPINVENIEVQPFSPLEKIIIFHGINTENYFKKGNDYFEKALAIIQNKYNDRVEIITTRNIPYQQYIQLYNKAHILLDQVYCYDQGYNALEAMAKGKVVFTGAEKEFEAFYNLKESVNVNAKPDVNYLVESLSYLIENPEEISIISKRARMFVEKEHDYIQISKRYLSIWNQ</sequence>
<accession>A0A2U1JQE4</accession>
<dbReference type="RefSeq" id="WP_116723498.1">
    <property type="nucleotide sequence ID" value="NZ_QCZI01000001.1"/>
</dbReference>
<feature type="domain" description="Spore protein YkvP/CgeB glycosyl transferase-like" evidence="1">
    <location>
        <begin position="253"/>
        <end position="372"/>
    </location>
</feature>
<protein>
    <submittedName>
        <fullName evidence="2">Glycosyl transferase family 1</fullName>
    </submittedName>
</protein>
<dbReference type="EMBL" id="QCZI01000001">
    <property type="protein sequence ID" value="PWA07352.1"/>
    <property type="molecule type" value="Genomic_DNA"/>
</dbReference>
<organism evidence="2 3">
    <name type="scientific">Flavobacterium psychrotolerans</name>
    <dbReference type="NCBI Taxonomy" id="2169410"/>
    <lineage>
        <taxon>Bacteria</taxon>
        <taxon>Pseudomonadati</taxon>
        <taxon>Bacteroidota</taxon>
        <taxon>Flavobacteriia</taxon>
        <taxon>Flavobacteriales</taxon>
        <taxon>Flavobacteriaceae</taxon>
        <taxon>Flavobacterium</taxon>
    </lineage>
</organism>
<proteinExistence type="predicted"/>
<dbReference type="SUPFAM" id="SSF53756">
    <property type="entry name" value="UDP-Glycosyltransferase/glycogen phosphorylase"/>
    <property type="match status" value="1"/>
</dbReference>
<evidence type="ECO:0000313" key="3">
    <source>
        <dbReference type="Proteomes" id="UP000245449"/>
    </source>
</evidence>
<dbReference type="AlphaFoldDB" id="A0A2U1JQE4"/>